<organism evidence="1 2">
    <name type="scientific">Roseovarius ramblicola</name>
    <dbReference type="NCBI Taxonomy" id="2022336"/>
    <lineage>
        <taxon>Bacteria</taxon>
        <taxon>Pseudomonadati</taxon>
        <taxon>Pseudomonadota</taxon>
        <taxon>Alphaproteobacteria</taxon>
        <taxon>Rhodobacterales</taxon>
        <taxon>Roseobacteraceae</taxon>
        <taxon>Roseovarius</taxon>
    </lineage>
</organism>
<dbReference type="InterPro" id="IPR053855">
    <property type="entry name" value="DUF6931"/>
</dbReference>
<sequence>MTKPLETLRYLTAQDLFAALPEIGEDMTARPRRDEGVMAFARGLLDGPAPEEAVTFAAQMFIRRVSVWWGHECLRHVGDRLDPVDAGMMERAAAWVAEPDEDARAAMLDAAMASEVRGPGVWLALGAGWGGASLTAPDSPPVTPPRFLTGRAVNAAVLAALARVAQPRRQATLRDFLSMARDLAAPDLD</sequence>
<evidence type="ECO:0000313" key="1">
    <source>
        <dbReference type="EMBL" id="MFB9151322.1"/>
    </source>
</evidence>
<dbReference type="Proteomes" id="UP001589670">
    <property type="component" value="Unassembled WGS sequence"/>
</dbReference>
<protein>
    <submittedName>
        <fullName evidence="1">DUF6931 family protein</fullName>
    </submittedName>
</protein>
<evidence type="ECO:0000313" key="2">
    <source>
        <dbReference type="Proteomes" id="UP001589670"/>
    </source>
</evidence>
<proteinExistence type="predicted"/>
<gene>
    <name evidence="1" type="ORF">ACFFU4_16340</name>
</gene>
<accession>A0ABV5I3Q4</accession>
<name>A0ABV5I3Q4_9RHOB</name>
<reference evidence="1 2" key="1">
    <citation type="submission" date="2024-09" db="EMBL/GenBank/DDBJ databases">
        <authorList>
            <person name="Sun Q."/>
            <person name="Mori K."/>
        </authorList>
    </citation>
    <scope>NUCLEOTIDE SEQUENCE [LARGE SCALE GENOMIC DNA]</scope>
    <source>
        <strain evidence="1 2">CECT 9424</strain>
    </source>
</reference>
<dbReference type="Pfam" id="PF22011">
    <property type="entry name" value="DUF6931"/>
    <property type="match status" value="1"/>
</dbReference>
<dbReference type="RefSeq" id="WP_377070915.1">
    <property type="nucleotide sequence ID" value="NZ_JBHMEC010000027.1"/>
</dbReference>
<keyword evidence="2" id="KW-1185">Reference proteome</keyword>
<dbReference type="EMBL" id="JBHMEC010000027">
    <property type="protein sequence ID" value="MFB9151322.1"/>
    <property type="molecule type" value="Genomic_DNA"/>
</dbReference>
<comment type="caution">
    <text evidence="1">The sequence shown here is derived from an EMBL/GenBank/DDBJ whole genome shotgun (WGS) entry which is preliminary data.</text>
</comment>